<evidence type="ECO:0000256" key="1">
    <source>
        <dbReference type="ARBA" id="ARBA00004123"/>
    </source>
</evidence>
<gene>
    <name evidence="8" type="ORF">BDV25DRAFT_128730</name>
</gene>
<feature type="region of interest" description="Disordered" evidence="6">
    <location>
        <begin position="425"/>
        <end position="515"/>
    </location>
</feature>
<feature type="domain" description="FHA" evidence="7">
    <location>
        <begin position="24"/>
        <end position="87"/>
    </location>
</feature>
<feature type="region of interest" description="Disordered" evidence="6">
    <location>
        <begin position="568"/>
        <end position="596"/>
    </location>
</feature>
<feature type="region of interest" description="Disordered" evidence="6">
    <location>
        <begin position="210"/>
        <end position="231"/>
    </location>
</feature>
<dbReference type="SMART" id="SM00240">
    <property type="entry name" value="FHA"/>
    <property type="match status" value="1"/>
</dbReference>
<evidence type="ECO:0000259" key="7">
    <source>
        <dbReference type="PROSITE" id="PS50006"/>
    </source>
</evidence>
<feature type="compositionally biased region" description="Low complexity" evidence="6">
    <location>
        <begin position="683"/>
        <end position="700"/>
    </location>
</feature>
<keyword evidence="9" id="KW-1185">Reference proteome</keyword>
<dbReference type="FunFam" id="2.60.200.20:FF:000082">
    <property type="entry name" value="DNA damage response protein RcaA"/>
    <property type="match status" value="1"/>
</dbReference>
<dbReference type="InterPro" id="IPR043014">
    <property type="entry name" value="Nibrin_BRCT2_sf"/>
</dbReference>
<dbReference type="GO" id="GO:0003684">
    <property type="term" value="F:damaged DNA binding"/>
    <property type="evidence" value="ECO:0007669"/>
    <property type="project" value="TreeGrafter"/>
</dbReference>
<reference evidence="8 9" key="1">
    <citation type="submission" date="2019-04" db="EMBL/GenBank/DDBJ databases">
        <title>Friends and foes A comparative genomics study of 23 Aspergillus species from section Flavi.</title>
        <authorList>
            <consortium name="DOE Joint Genome Institute"/>
            <person name="Kjaerbolling I."/>
            <person name="Vesth T."/>
            <person name="Frisvad J.C."/>
            <person name="Nybo J.L."/>
            <person name="Theobald S."/>
            <person name="Kildgaard S."/>
            <person name="Isbrandt T."/>
            <person name="Kuo A."/>
            <person name="Sato A."/>
            <person name="Lyhne E.K."/>
            <person name="Kogle M.E."/>
            <person name="Wiebenga A."/>
            <person name="Kun R.S."/>
            <person name="Lubbers R.J."/>
            <person name="Makela M.R."/>
            <person name="Barry K."/>
            <person name="Chovatia M."/>
            <person name="Clum A."/>
            <person name="Daum C."/>
            <person name="Haridas S."/>
            <person name="He G."/>
            <person name="LaButti K."/>
            <person name="Lipzen A."/>
            <person name="Mondo S."/>
            <person name="Riley R."/>
            <person name="Salamov A."/>
            <person name="Simmons B.A."/>
            <person name="Magnuson J.K."/>
            <person name="Henrissat B."/>
            <person name="Mortensen U.H."/>
            <person name="Larsen T.O."/>
            <person name="Devries R.P."/>
            <person name="Grigoriev I.V."/>
            <person name="Machida M."/>
            <person name="Baker S.E."/>
            <person name="Andersen M.R."/>
        </authorList>
    </citation>
    <scope>NUCLEOTIDE SEQUENCE [LARGE SCALE GENOMIC DNA]</scope>
    <source>
        <strain evidence="8 9">IBT 18842</strain>
    </source>
</reference>
<evidence type="ECO:0000256" key="2">
    <source>
        <dbReference type="ARBA" id="ARBA00022763"/>
    </source>
</evidence>
<dbReference type="PANTHER" id="PTHR12162">
    <property type="entry name" value="NIBRIN-RELATED"/>
    <property type="match status" value="1"/>
</dbReference>
<feature type="compositionally biased region" description="Polar residues" evidence="6">
    <location>
        <begin position="645"/>
        <end position="656"/>
    </location>
</feature>
<feature type="compositionally biased region" description="Polar residues" evidence="6">
    <location>
        <begin position="701"/>
        <end position="711"/>
    </location>
</feature>
<sequence>MWILDSEGDFLEGKRVWLRPGKKYLFGRYQRDGVRHAIDHKSISRKHIVIEVSPVKPGDGTQIHARSQITVSDQNSKCGTLVDGEPINGGSITLKNLEHTIKLGNNPHLLRIKWQPTVLTFSFSSKDLRAKDPLAQVRSRLEDLDIKTIIPYVVGKTTHVVQSKRNTAKGLQALVNGKYIVGNSFIDALVYAASPDDLENLESLSRLEDDFESAWPDPSEHLPPPGKEAVPRPAEAFAPDPDRIGVFEDYTFIFGDSAQYDNLQEAINNGHGKALLYPVENGVTTADEIVQFMNNTAGGKSIGKQRESPGGVILVRFRSKGRYEDWAVELVDEVALKTRQQAIEQSEFLDAILANDASSLCRTLPSPSPEQSQNDSASASPPAATPAEDIQMADSQAVDSQPTKSRPARVRKFVSKMKTFDDGFDMDSIPAHPPDDSIVIDSLPDDEPLLEPSQPPSTLPQENQDQNQDQDQKEEDVLSSLLPGSTAMKRRRPKPNATQEENQEAEPHPRPKRQKLDILQAARQHRDAEEDAARQRHLKEETELQSSLQEIEALKGLAIVEEMDIPLRKPQTNPNSTTNNNNNNNTTTTTSRWDDRWNGRKNFKKFRRKGDPAAPRTRIQSVIVPLEEVTRKAFGIGEHYWVSQSRNENSQGNQRSESVRGREFVSRSQSIAAQSVTGVESDSTPSVPSSEPASVAASVAGTRSGTRSGFTRQKRTREERDSDSEDELRFRFRRRR</sequence>
<protein>
    <recommendedName>
        <fullName evidence="7">FHA domain-containing protein</fullName>
    </recommendedName>
</protein>
<dbReference type="PANTHER" id="PTHR12162:SF0">
    <property type="entry name" value="NIBRIN"/>
    <property type="match status" value="1"/>
</dbReference>
<evidence type="ECO:0000313" key="8">
    <source>
        <dbReference type="EMBL" id="KAE8151478.1"/>
    </source>
</evidence>
<feature type="region of interest" description="Disordered" evidence="6">
    <location>
        <begin position="645"/>
        <end position="736"/>
    </location>
</feature>
<dbReference type="GO" id="GO:0007095">
    <property type="term" value="P:mitotic G2 DNA damage checkpoint signaling"/>
    <property type="evidence" value="ECO:0007669"/>
    <property type="project" value="InterPro"/>
</dbReference>
<dbReference type="GO" id="GO:0030870">
    <property type="term" value="C:Mre11 complex"/>
    <property type="evidence" value="ECO:0007669"/>
    <property type="project" value="InterPro"/>
</dbReference>
<dbReference type="Pfam" id="PF00498">
    <property type="entry name" value="FHA"/>
    <property type="match status" value="1"/>
</dbReference>
<evidence type="ECO:0000256" key="5">
    <source>
        <dbReference type="ARBA" id="ARBA00044757"/>
    </source>
</evidence>
<evidence type="ECO:0000313" key="9">
    <source>
        <dbReference type="Proteomes" id="UP000325780"/>
    </source>
</evidence>
<organism evidence="8 9">
    <name type="scientific">Aspergillus avenaceus</name>
    <dbReference type="NCBI Taxonomy" id="36643"/>
    <lineage>
        <taxon>Eukaryota</taxon>
        <taxon>Fungi</taxon>
        <taxon>Dikarya</taxon>
        <taxon>Ascomycota</taxon>
        <taxon>Pezizomycotina</taxon>
        <taxon>Eurotiomycetes</taxon>
        <taxon>Eurotiomycetidae</taxon>
        <taxon>Eurotiales</taxon>
        <taxon>Aspergillaceae</taxon>
        <taxon>Aspergillus</taxon>
        <taxon>Aspergillus subgen. Circumdati</taxon>
    </lineage>
</organism>
<dbReference type="GO" id="GO:0000724">
    <property type="term" value="P:double-strand break repair via homologous recombination"/>
    <property type="evidence" value="ECO:0007669"/>
    <property type="project" value="TreeGrafter"/>
</dbReference>
<dbReference type="EMBL" id="ML742070">
    <property type="protein sequence ID" value="KAE8151478.1"/>
    <property type="molecule type" value="Genomic_DNA"/>
</dbReference>
<evidence type="ECO:0000256" key="6">
    <source>
        <dbReference type="SAM" id="MobiDB-lite"/>
    </source>
</evidence>
<evidence type="ECO:0000256" key="4">
    <source>
        <dbReference type="ARBA" id="ARBA00023242"/>
    </source>
</evidence>
<keyword evidence="3" id="KW-0234">DNA repair</keyword>
<feature type="compositionally biased region" description="Low complexity" evidence="6">
    <location>
        <begin position="572"/>
        <end position="591"/>
    </location>
</feature>
<dbReference type="Proteomes" id="UP000325780">
    <property type="component" value="Unassembled WGS sequence"/>
</dbReference>
<dbReference type="OrthoDB" id="552194at2759"/>
<keyword evidence="4" id="KW-0539">Nucleus</keyword>
<dbReference type="Gene3D" id="3.40.50.10980">
    <property type="entry name" value="Nibrin, BRCT2 domain"/>
    <property type="match status" value="1"/>
</dbReference>
<comment type="similarity">
    <text evidence="5">Belongs to the Nibrin family.</text>
</comment>
<dbReference type="InterPro" id="IPR008984">
    <property type="entry name" value="SMAD_FHA_dom_sf"/>
</dbReference>
<dbReference type="Gene3D" id="2.60.200.20">
    <property type="match status" value="1"/>
</dbReference>
<dbReference type="InterPro" id="IPR040227">
    <property type="entry name" value="Nibrin-rel"/>
</dbReference>
<feature type="compositionally biased region" description="Low complexity" evidence="6">
    <location>
        <begin position="376"/>
        <end position="387"/>
    </location>
</feature>
<dbReference type="InterPro" id="IPR000253">
    <property type="entry name" value="FHA_dom"/>
</dbReference>
<feature type="compositionally biased region" description="Polar residues" evidence="6">
    <location>
        <begin position="666"/>
        <end position="682"/>
    </location>
</feature>
<evidence type="ECO:0000256" key="3">
    <source>
        <dbReference type="ARBA" id="ARBA00023204"/>
    </source>
</evidence>
<dbReference type="InterPro" id="IPR032429">
    <property type="entry name" value="Nibrin_BRCT2"/>
</dbReference>
<accession>A0A5N6TYM0</accession>
<dbReference type="Pfam" id="PF16508">
    <property type="entry name" value="NIBRIN_BRCT_II"/>
    <property type="match status" value="1"/>
</dbReference>
<comment type="subcellular location">
    <subcellularLocation>
        <location evidence="1">Nucleus</location>
    </subcellularLocation>
</comment>
<keyword evidence="2" id="KW-0227">DNA damage</keyword>
<proteinExistence type="inferred from homology"/>
<dbReference type="AlphaFoldDB" id="A0A5N6TYM0"/>
<feature type="region of interest" description="Disordered" evidence="6">
    <location>
        <begin position="360"/>
        <end position="387"/>
    </location>
</feature>
<dbReference type="SUPFAM" id="SSF49879">
    <property type="entry name" value="SMAD/FHA domain"/>
    <property type="match status" value="1"/>
</dbReference>
<name>A0A5N6TYM0_ASPAV</name>
<dbReference type="PROSITE" id="PS50006">
    <property type="entry name" value="FHA_DOMAIN"/>
    <property type="match status" value="1"/>
</dbReference>